<sequence length="771" mass="86595">MGRSATSPHQDLPTVSFVTVPGDYLKINGTSDTQARSYGFNDGNDWERPDHYVRYIEPLESELATQVEYDMDEQDQEWLDSVNTERKANQQNKVSYDIFEVIMDRLEKGWFDLTKNIQKPDMAMPSEDTTCAICDDSEVENTNAIVFCDGCNLAVHQDCYGVPYIPEGQWLCRKCTVSPENPVSCLLCPNEGGAFKQNAVGEWVHLLCAIWIPETRVANEIFMEPITGTERISKQRWRLRCSICDVRQGACIQCTKSSCFLAFHVTCARKEKLLMPMKASAGLEPPPLQCFCEKHLPRERVRIREEALAAEAAAAASLERDPKAAKAARAYAKGYKPGPPIVPSILIRRIERYIEKVQIRKAVEFVELTARYWSLKREARRGAPLLKRLHLEPWTASAGGKMQTDEEKVKKLELMKQLRADLERVKQLVDQVRQREAVKRDRMQALHGIVSEIVFPHANRMRLALERIWGYDKQDVFKNPVSRTDVPDYYDVIKHPMCWAIIDARLDGHQYWDIEHFKADVLLVFDNAMKYNASGSPIHKLAHRLKNLALPVLSDLDKLRTSAPPASDPVSLSNASTPLASSTLLTPPQELPVGDLEPPFPLLSLFTSASIADESAILLTSNPLDSLFSYEFPVDKPKPPPQPKSKKRKDRRYTSAPREDALDASPGFRAPAQPSQSTASRDSHASNADGGIFATPSAGPSSEAGPSGLSEEPKRRRSKLALPGQNMSIVPDVSSHDSFKMFDTGWILPDTERRGGRKAIDRRPNPPALRR</sequence>
<feature type="non-terminal residue" evidence="1">
    <location>
        <position position="771"/>
    </location>
</feature>
<name>A0ACB8QXB2_9AGAM</name>
<proteinExistence type="predicted"/>
<comment type="caution">
    <text evidence="1">The sequence shown here is derived from an EMBL/GenBank/DDBJ whole genome shotgun (WGS) entry which is preliminary data.</text>
</comment>
<evidence type="ECO:0000313" key="2">
    <source>
        <dbReference type="Proteomes" id="UP000814128"/>
    </source>
</evidence>
<keyword evidence="2" id="KW-1185">Reference proteome</keyword>
<dbReference type="Proteomes" id="UP000814128">
    <property type="component" value="Unassembled WGS sequence"/>
</dbReference>
<evidence type="ECO:0000313" key="1">
    <source>
        <dbReference type="EMBL" id="KAI0036173.1"/>
    </source>
</evidence>
<gene>
    <name evidence="1" type="ORF">K488DRAFT_9812</name>
</gene>
<accession>A0ACB8QXB2</accession>
<organism evidence="1 2">
    <name type="scientific">Vararia minispora EC-137</name>
    <dbReference type="NCBI Taxonomy" id="1314806"/>
    <lineage>
        <taxon>Eukaryota</taxon>
        <taxon>Fungi</taxon>
        <taxon>Dikarya</taxon>
        <taxon>Basidiomycota</taxon>
        <taxon>Agaricomycotina</taxon>
        <taxon>Agaricomycetes</taxon>
        <taxon>Russulales</taxon>
        <taxon>Lachnocladiaceae</taxon>
        <taxon>Vararia</taxon>
    </lineage>
</organism>
<reference evidence="1" key="1">
    <citation type="submission" date="2021-02" db="EMBL/GenBank/DDBJ databases">
        <authorList>
            <consortium name="DOE Joint Genome Institute"/>
            <person name="Ahrendt S."/>
            <person name="Looney B.P."/>
            <person name="Miyauchi S."/>
            <person name="Morin E."/>
            <person name="Drula E."/>
            <person name="Courty P.E."/>
            <person name="Chicoki N."/>
            <person name="Fauchery L."/>
            <person name="Kohler A."/>
            <person name="Kuo A."/>
            <person name="Labutti K."/>
            <person name="Pangilinan J."/>
            <person name="Lipzen A."/>
            <person name="Riley R."/>
            <person name="Andreopoulos W."/>
            <person name="He G."/>
            <person name="Johnson J."/>
            <person name="Barry K.W."/>
            <person name="Grigoriev I.V."/>
            <person name="Nagy L."/>
            <person name="Hibbett D."/>
            <person name="Henrissat B."/>
            <person name="Matheny P.B."/>
            <person name="Labbe J."/>
            <person name="Martin F."/>
        </authorList>
    </citation>
    <scope>NUCLEOTIDE SEQUENCE</scope>
    <source>
        <strain evidence="1">EC-137</strain>
    </source>
</reference>
<protein>
    <submittedName>
        <fullName evidence="1">PHD-zinc-finger like domain-containing protein</fullName>
    </submittedName>
</protein>
<dbReference type="EMBL" id="MU273474">
    <property type="protein sequence ID" value="KAI0036173.1"/>
    <property type="molecule type" value="Genomic_DNA"/>
</dbReference>
<reference evidence="1" key="2">
    <citation type="journal article" date="2022" name="New Phytol.">
        <title>Evolutionary transition to the ectomycorrhizal habit in the genomes of a hyperdiverse lineage of mushroom-forming fungi.</title>
        <authorList>
            <person name="Looney B."/>
            <person name="Miyauchi S."/>
            <person name="Morin E."/>
            <person name="Drula E."/>
            <person name="Courty P.E."/>
            <person name="Kohler A."/>
            <person name="Kuo A."/>
            <person name="LaButti K."/>
            <person name="Pangilinan J."/>
            <person name="Lipzen A."/>
            <person name="Riley R."/>
            <person name="Andreopoulos W."/>
            <person name="He G."/>
            <person name="Johnson J."/>
            <person name="Nolan M."/>
            <person name="Tritt A."/>
            <person name="Barry K.W."/>
            <person name="Grigoriev I.V."/>
            <person name="Nagy L.G."/>
            <person name="Hibbett D."/>
            <person name="Henrissat B."/>
            <person name="Matheny P.B."/>
            <person name="Labbe J."/>
            <person name="Martin F.M."/>
        </authorList>
    </citation>
    <scope>NUCLEOTIDE SEQUENCE</scope>
    <source>
        <strain evidence="1">EC-137</strain>
    </source>
</reference>